<gene>
    <name evidence="7" type="ORF">OIN60_18380</name>
</gene>
<feature type="transmembrane region" description="Helical" evidence="6">
    <location>
        <begin position="150"/>
        <end position="174"/>
    </location>
</feature>
<evidence type="ECO:0000256" key="2">
    <source>
        <dbReference type="ARBA" id="ARBA00022475"/>
    </source>
</evidence>
<feature type="transmembrane region" description="Helical" evidence="6">
    <location>
        <begin position="39"/>
        <end position="66"/>
    </location>
</feature>
<evidence type="ECO:0000256" key="5">
    <source>
        <dbReference type="ARBA" id="ARBA00023136"/>
    </source>
</evidence>
<keyword evidence="3 6" id="KW-0812">Transmembrane</keyword>
<dbReference type="PIRSF" id="PIRSF006324">
    <property type="entry name" value="LeuE"/>
    <property type="match status" value="1"/>
</dbReference>
<feature type="transmembrane region" description="Helical" evidence="6">
    <location>
        <begin position="121"/>
        <end position="138"/>
    </location>
</feature>
<keyword evidence="8" id="KW-1185">Reference proteome</keyword>
<dbReference type="PANTHER" id="PTHR30086:SF20">
    <property type="entry name" value="ARGININE EXPORTER PROTEIN ARGO-RELATED"/>
    <property type="match status" value="1"/>
</dbReference>
<feature type="transmembrane region" description="Helical" evidence="6">
    <location>
        <begin position="186"/>
        <end position="205"/>
    </location>
</feature>
<evidence type="ECO:0000256" key="4">
    <source>
        <dbReference type="ARBA" id="ARBA00022989"/>
    </source>
</evidence>
<comment type="subcellular location">
    <subcellularLocation>
        <location evidence="1">Cell membrane</location>
        <topology evidence="1">Multi-pass membrane protein</topology>
    </subcellularLocation>
</comment>
<keyword evidence="5 6" id="KW-0472">Membrane</keyword>
<dbReference type="PANTHER" id="PTHR30086">
    <property type="entry name" value="ARGININE EXPORTER PROTEIN ARGO"/>
    <property type="match status" value="1"/>
</dbReference>
<proteinExistence type="predicted"/>
<keyword evidence="4 6" id="KW-1133">Transmembrane helix</keyword>
<evidence type="ECO:0000313" key="7">
    <source>
        <dbReference type="EMBL" id="MDP4098702.1"/>
    </source>
</evidence>
<sequence>MFSLSAMLLFIGASILLILVPGPDLIFTVTQGIANGRKAGVMTAIGLSLGNTVHTLAAALGLSIIVQTSATVFTLFKIAGACYLFYLAYQSFIHRKDQNALAGASKQQGVRLLFKGMTMNVLNPKVAIFFLAFLPQFVNYNDGYVPLQMIVLGVVFMVLTAIIFGLFGYFAGVFHRRLLRSERFNEWLACGASAIFVLLGIKLMTTKV</sequence>
<feature type="transmembrane region" description="Helical" evidence="6">
    <location>
        <begin position="72"/>
        <end position="89"/>
    </location>
</feature>
<dbReference type="InterPro" id="IPR001123">
    <property type="entry name" value="LeuE-type"/>
</dbReference>
<dbReference type="Proteomes" id="UP001241848">
    <property type="component" value="Unassembled WGS sequence"/>
</dbReference>
<dbReference type="EMBL" id="JAPCKK010000030">
    <property type="protein sequence ID" value="MDP4098702.1"/>
    <property type="molecule type" value="Genomic_DNA"/>
</dbReference>
<evidence type="ECO:0000256" key="6">
    <source>
        <dbReference type="SAM" id="Phobius"/>
    </source>
</evidence>
<reference evidence="7 8" key="1">
    <citation type="submission" date="2022-10" db="EMBL/GenBank/DDBJ databases">
        <title>Paenibacillus description and whole genome data of maize root bacterial community.</title>
        <authorList>
            <person name="Marton D."/>
            <person name="Farkas M."/>
            <person name="Cserhati M."/>
        </authorList>
    </citation>
    <scope>NUCLEOTIDE SEQUENCE [LARGE SCALE GENOMIC DNA]</scope>
    <source>
        <strain evidence="7 8">P96</strain>
    </source>
</reference>
<keyword evidence="2" id="KW-1003">Cell membrane</keyword>
<dbReference type="Pfam" id="PF01810">
    <property type="entry name" value="LysE"/>
    <property type="match status" value="1"/>
</dbReference>
<name>A0ABT9FVE8_9BACL</name>
<evidence type="ECO:0000313" key="8">
    <source>
        <dbReference type="Proteomes" id="UP001241848"/>
    </source>
</evidence>
<evidence type="ECO:0000256" key="3">
    <source>
        <dbReference type="ARBA" id="ARBA00022692"/>
    </source>
</evidence>
<evidence type="ECO:0000256" key="1">
    <source>
        <dbReference type="ARBA" id="ARBA00004651"/>
    </source>
</evidence>
<feature type="transmembrane region" description="Helical" evidence="6">
    <location>
        <begin position="6"/>
        <end position="27"/>
    </location>
</feature>
<accession>A0ABT9FVE8</accession>
<comment type="caution">
    <text evidence="7">The sequence shown here is derived from an EMBL/GenBank/DDBJ whole genome shotgun (WGS) entry which is preliminary data.</text>
</comment>
<organism evidence="7 8">
    <name type="scientific">Paenibacillus zeirhizosphaerae</name>
    <dbReference type="NCBI Taxonomy" id="2987519"/>
    <lineage>
        <taxon>Bacteria</taxon>
        <taxon>Bacillati</taxon>
        <taxon>Bacillota</taxon>
        <taxon>Bacilli</taxon>
        <taxon>Bacillales</taxon>
        <taxon>Paenibacillaceae</taxon>
        <taxon>Paenibacillus</taxon>
    </lineage>
</organism>
<protein>
    <submittedName>
        <fullName evidence="7">LysE family translocator</fullName>
    </submittedName>
</protein>
<dbReference type="RefSeq" id="WP_305756318.1">
    <property type="nucleotide sequence ID" value="NZ_JAPCKK010000030.1"/>
</dbReference>